<evidence type="ECO:0000256" key="2">
    <source>
        <dbReference type="ARBA" id="ARBA00004752"/>
    </source>
</evidence>
<feature type="domain" description="Penicillin-binding protein transpeptidase" evidence="27">
    <location>
        <begin position="454"/>
        <end position="713"/>
    </location>
</feature>
<evidence type="ECO:0000313" key="30">
    <source>
        <dbReference type="EMBL" id="MFG6416220.1"/>
    </source>
</evidence>
<keyword evidence="21" id="KW-0511">Multifunctional enzyme</keyword>
<keyword evidence="7" id="KW-1003">Cell membrane</keyword>
<evidence type="ECO:0000256" key="12">
    <source>
        <dbReference type="ARBA" id="ARBA00022679"/>
    </source>
</evidence>
<feature type="transmembrane region" description="Helical" evidence="26">
    <location>
        <begin position="33"/>
        <end position="60"/>
    </location>
</feature>
<dbReference type="SUPFAM" id="SSF56601">
    <property type="entry name" value="beta-lactamase/transpeptidase-like"/>
    <property type="match status" value="1"/>
</dbReference>
<dbReference type="PANTHER" id="PTHR32282">
    <property type="entry name" value="BINDING PROTEIN TRANSPEPTIDASE, PUTATIVE-RELATED"/>
    <property type="match status" value="1"/>
</dbReference>
<dbReference type="RefSeq" id="WP_394472286.1">
    <property type="nucleotide sequence ID" value="NZ_JBIGHY010000008.1"/>
</dbReference>
<dbReference type="InterPro" id="IPR036950">
    <property type="entry name" value="PBP_transglycosylase"/>
</dbReference>
<comment type="similarity">
    <text evidence="4">In the N-terminal section; belongs to the glycosyltransferase 51 family.</text>
</comment>
<proteinExistence type="inferred from homology"/>
<keyword evidence="14" id="KW-0378">Hydrolase</keyword>
<keyword evidence="18 26" id="KW-1133">Transmembrane helix</keyword>
<evidence type="ECO:0000256" key="4">
    <source>
        <dbReference type="ARBA" id="ARBA00007739"/>
    </source>
</evidence>
<dbReference type="Pfam" id="PF17092">
    <property type="entry name" value="PCB_OB"/>
    <property type="match status" value="1"/>
</dbReference>
<evidence type="ECO:0000256" key="14">
    <source>
        <dbReference type="ARBA" id="ARBA00022801"/>
    </source>
</evidence>
<feature type="domain" description="Glycosyl transferase family 51" evidence="28">
    <location>
        <begin position="85"/>
        <end position="258"/>
    </location>
</feature>
<keyword evidence="15" id="KW-0133">Cell shape</keyword>
<accession>A0ABW7ERW8</accession>
<evidence type="ECO:0000256" key="25">
    <source>
        <dbReference type="ARBA" id="ARBA00049902"/>
    </source>
</evidence>
<keyword evidence="31" id="KW-1185">Reference proteome</keyword>
<comment type="pathway">
    <text evidence="2">Cell wall biogenesis; peptidoglycan biosynthesis.</text>
</comment>
<comment type="catalytic activity">
    <reaction evidence="25">
        <text>[GlcNAc-(1-&gt;4)-Mur2Ac(oyl-L-Ala-gamma-D-Glu-L-Lys-D-Ala-D-Ala)](n)-di-trans,octa-cis-undecaprenyl diphosphate + beta-D-GlcNAc-(1-&gt;4)-Mur2Ac(oyl-L-Ala-gamma-D-Glu-L-Lys-D-Ala-D-Ala)-di-trans,octa-cis-undecaprenyl diphosphate = [GlcNAc-(1-&gt;4)-Mur2Ac(oyl-L-Ala-gamma-D-Glu-L-Lys-D-Ala-D-Ala)](n+1)-di-trans,octa-cis-undecaprenyl diphosphate + di-trans,octa-cis-undecaprenyl diphosphate + H(+)</text>
        <dbReference type="Rhea" id="RHEA:23708"/>
        <dbReference type="Rhea" id="RHEA-COMP:9602"/>
        <dbReference type="Rhea" id="RHEA-COMP:9603"/>
        <dbReference type="ChEBI" id="CHEBI:15378"/>
        <dbReference type="ChEBI" id="CHEBI:58405"/>
        <dbReference type="ChEBI" id="CHEBI:60033"/>
        <dbReference type="ChEBI" id="CHEBI:78435"/>
        <dbReference type="EC" id="2.4.99.28"/>
    </reaction>
</comment>
<dbReference type="InterPro" id="IPR001264">
    <property type="entry name" value="Glyco_trans_51"/>
</dbReference>
<evidence type="ECO:0000256" key="1">
    <source>
        <dbReference type="ARBA" id="ARBA00004249"/>
    </source>
</evidence>
<dbReference type="EC" id="3.4.16.4" evidence="5"/>
<dbReference type="PANTHER" id="PTHR32282:SF27">
    <property type="entry name" value="PENICILLIN-BINDING PROTEIN 1A"/>
    <property type="match status" value="1"/>
</dbReference>
<comment type="catalytic activity">
    <reaction evidence="23">
        <text>Preferential cleavage: (Ac)2-L-Lys-D-Ala-|-D-Ala. Also transpeptidation of peptidyl-alanyl moieties that are N-acyl substituents of D-alanine.</text>
        <dbReference type="EC" id="3.4.16.4"/>
    </reaction>
</comment>
<evidence type="ECO:0000256" key="20">
    <source>
        <dbReference type="ARBA" id="ARBA00023251"/>
    </source>
</evidence>
<evidence type="ECO:0000256" key="3">
    <source>
        <dbReference type="ARBA" id="ARBA00007090"/>
    </source>
</evidence>
<keyword evidence="11" id="KW-0328">Glycosyltransferase</keyword>
<keyword evidence="8" id="KW-0997">Cell inner membrane</keyword>
<evidence type="ECO:0000259" key="29">
    <source>
        <dbReference type="Pfam" id="PF17092"/>
    </source>
</evidence>
<comment type="caution">
    <text evidence="30">The sequence shown here is derived from an EMBL/GenBank/DDBJ whole genome shotgun (WGS) entry which is preliminary data.</text>
</comment>
<name>A0ABW7ERW8_9BURK</name>
<dbReference type="InterPro" id="IPR023346">
    <property type="entry name" value="Lysozyme-like_dom_sf"/>
</dbReference>
<organism evidence="30 31">
    <name type="scientific">Pelomonas dachongensis</name>
    <dbReference type="NCBI Taxonomy" id="3299029"/>
    <lineage>
        <taxon>Bacteria</taxon>
        <taxon>Pseudomonadati</taxon>
        <taxon>Pseudomonadota</taxon>
        <taxon>Betaproteobacteria</taxon>
        <taxon>Burkholderiales</taxon>
        <taxon>Sphaerotilaceae</taxon>
        <taxon>Roseateles</taxon>
    </lineage>
</organism>
<reference evidence="30 31" key="1">
    <citation type="submission" date="2024-09" db="EMBL/GenBank/DDBJ databases">
        <title>Novel species of the genus Pelomonas and Roseateles isolated from streams.</title>
        <authorList>
            <person name="Lu H."/>
        </authorList>
    </citation>
    <scope>NUCLEOTIDE SEQUENCE [LARGE SCALE GENOMIC DNA]</scope>
    <source>
        <strain evidence="30 31">DC23W</strain>
    </source>
</reference>
<evidence type="ECO:0000256" key="26">
    <source>
        <dbReference type="SAM" id="Phobius"/>
    </source>
</evidence>
<sequence>MNDKSRSAAPENSSAATAGSSASATLATRLTRLLLWTFGLLAGGILAVALLVTLGLALAYPRLPDIGGLTDYRPKLPMRVLSSDGVLLGEFGEERRSYRPIQQIPKVMQEAVLAIEDARFYEHGGVDYLGVIRAGLANVTESRSQGASTITMQLARNFYLSTEKTFTRKIYEILLALKIEAALPKEKILEIYMNQIFLGHRAHGFAAASEVYFGKPLDKISIAEAAMLAGLPKAPSAYNPINNPKRATIRQLYIIERMYETGYITEEQRDEARAEKLRYRPVNESATHAEFVAEAARQLIYSQYGDESYSRGLNVYLTLDSTEQNAAYRALRRGILDYEKRQVYRGPEAYADLPGDAKALDARIAEALADHPANDELLAAVVLEADPKKVSAVLQSGDAITITGDGLRPATSGLSEKGNPKTRIRRGAVIRVVKGAKQKDGNEWTITQLPEVEGAFVSMDPRTGQVRAMVGGFDYNKNKFNHVTQAWRQPGSSFKPFIYSAALEKGFTPATVVNDAPLFFDAGTTGSQPWEPKNYDGKFEGPMPLRTALAKSKNMVSIRVLHSVGVHYAQDWLTRFGFEADKHPAYLTMALGAGSVTPMQMAQGYAVFANGGYRVNPQLIARITDNKGRLLYEDLPAPLADDARAIEPRNAFLMSSLLQEVTRSGTAARAQATLKRPDIYGKTGTTNDSMDAWFAGYQKDVVAVVWIGYDQPRKLGDRETGGGLSLPVWIEYMQSALKNKPVDEVTPPEGVINVNGEWFYEEYASGNSVRELSAEPAAVPGTATEDEKKSILDLFKR</sequence>
<keyword evidence="9" id="KW-0121">Carboxypeptidase</keyword>
<evidence type="ECO:0000256" key="13">
    <source>
        <dbReference type="ARBA" id="ARBA00022692"/>
    </source>
</evidence>
<keyword evidence="19 26" id="KW-0472">Membrane</keyword>
<evidence type="ECO:0000256" key="21">
    <source>
        <dbReference type="ARBA" id="ARBA00023268"/>
    </source>
</evidence>
<evidence type="ECO:0000256" key="18">
    <source>
        <dbReference type="ARBA" id="ARBA00022989"/>
    </source>
</evidence>
<evidence type="ECO:0000256" key="10">
    <source>
        <dbReference type="ARBA" id="ARBA00022670"/>
    </source>
</evidence>
<evidence type="ECO:0000256" key="23">
    <source>
        <dbReference type="ARBA" id="ARBA00034000"/>
    </source>
</evidence>
<gene>
    <name evidence="30" type="ORF">ACG02S_20195</name>
</gene>
<evidence type="ECO:0000313" key="31">
    <source>
        <dbReference type="Proteomes" id="UP001606300"/>
    </source>
</evidence>
<keyword evidence="16" id="KW-0735">Signal-anchor</keyword>
<dbReference type="InterPro" id="IPR012338">
    <property type="entry name" value="Beta-lactam/transpept-like"/>
</dbReference>
<evidence type="ECO:0000256" key="11">
    <source>
        <dbReference type="ARBA" id="ARBA00022676"/>
    </source>
</evidence>
<dbReference type="SUPFAM" id="SSF53955">
    <property type="entry name" value="Lysozyme-like"/>
    <property type="match status" value="1"/>
</dbReference>
<dbReference type="Pfam" id="PF00905">
    <property type="entry name" value="Transpeptidase"/>
    <property type="match status" value="1"/>
</dbReference>
<comment type="subcellular location">
    <subcellularLocation>
        <location evidence="1">Cell inner membrane</location>
        <topology evidence="1">Single-pass type II membrane protein</topology>
    </subcellularLocation>
</comment>
<dbReference type="InterPro" id="IPR001460">
    <property type="entry name" value="PCN-bd_Tpept"/>
</dbReference>
<evidence type="ECO:0000256" key="19">
    <source>
        <dbReference type="ARBA" id="ARBA00023136"/>
    </source>
</evidence>
<evidence type="ECO:0000256" key="5">
    <source>
        <dbReference type="ARBA" id="ARBA00012448"/>
    </source>
</evidence>
<dbReference type="Gene3D" id="1.10.3810.10">
    <property type="entry name" value="Biosynthetic peptidoglycan transglycosylase-like"/>
    <property type="match status" value="1"/>
</dbReference>
<keyword evidence="10" id="KW-0645">Protease</keyword>
<keyword evidence="12" id="KW-0808">Transferase</keyword>
<dbReference type="Proteomes" id="UP001606300">
    <property type="component" value="Unassembled WGS sequence"/>
</dbReference>
<evidence type="ECO:0000256" key="6">
    <source>
        <dbReference type="ARBA" id="ARBA00018638"/>
    </source>
</evidence>
<dbReference type="InterPro" id="IPR031376">
    <property type="entry name" value="PCB_OB"/>
</dbReference>
<keyword evidence="13 26" id="KW-0812">Transmembrane</keyword>
<evidence type="ECO:0000256" key="7">
    <source>
        <dbReference type="ARBA" id="ARBA00022475"/>
    </source>
</evidence>
<evidence type="ECO:0000256" key="15">
    <source>
        <dbReference type="ARBA" id="ARBA00022960"/>
    </source>
</evidence>
<feature type="domain" description="Penicillin-binding protein OB-like" evidence="29">
    <location>
        <begin position="344"/>
        <end position="452"/>
    </location>
</feature>
<dbReference type="NCBIfam" id="TIGR02074">
    <property type="entry name" value="PBP_1a_fam"/>
    <property type="match status" value="1"/>
</dbReference>
<evidence type="ECO:0000256" key="16">
    <source>
        <dbReference type="ARBA" id="ARBA00022968"/>
    </source>
</evidence>
<evidence type="ECO:0000256" key="8">
    <source>
        <dbReference type="ARBA" id="ARBA00022519"/>
    </source>
</evidence>
<evidence type="ECO:0000259" key="28">
    <source>
        <dbReference type="Pfam" id="PF00912"/>
    </source>
</evidence>
<evidence type="ECO:0000256" key="17">
    <source>
        <dbReference type="ARBA" id="ARBA00022984"/>
    </source>
</evidence>
<dbReference type="InterPro" id="IPR050396">
    <property type="entry name" value="Glycosyltr_51/Transpeptidase"/>
</dbReference>
<evidence type="ECO:0000256" key="9">
    <source>
        <dbReference type="ARBA" id="ARBA00022645"/>
    </source>
</evidence>
<protein>
    <recommendedName>
        <fullName evidence="6">Penicillin-binding protein 1A</fullName>
        <ecNumber evidence="24">2.4.99.28</ecNumber>
        <ecNumber evidence="5">3.4.16.4</ecNumber>
    </recommendedName>
</protein>
<dbReference type="Gene3D" id="3.40.710.10">
    <property type="entry name" value="DD-peptidase/beta-lactamase superfamily"/>
    <property type="match status" value="2"/>
</dbReference>
<evidence type="ECO:0000259" key="27">
    <source>
        <dbReference type="Pfam" id="PF00905"/>
    </source>
</evidence>
<evidence type="ECO:0000256" key="24">
    <source>
        <dbReference type="ARBA" id="ARBA00044770"/>
    </source>
</evidence>
<keyword evidence="22" id="KW-0961">Cell wall biogenesis/degradation</keyword>
<dbReference type="Pfam" id="PF00912">
    <property type="entry name" value="Transgly"/>
    <property type="match status" value="1"/>
</dbReference>
<comment type="similarity">
    <text evidence="3">In the C-terminal section; belongs to the transpeptidase family.</text>
</comment>
<dbReference type="EMBL" id="JBIGHY010000008">
    <property type="protein sequence ID" value="MFG6416220.1"/>
    <property type="molecule type" value="Genomic_DNA"/>
</dbReference>
<dbReference type="EC" id="2.4.99.28" evidence="24"/>
<evidence type="ECO:0000256" key="22">
    <source>
        <dbReference type="ARBA" id="ARBA00023316"/>
    </source>
</evidence>
<keyword evidence="20" id="KW-0046">Antibiotic resistance</keyword>
<keyword evidence="17" id="KW-0573">Peptidoglycan synthesis</keyword>